<dbReference type="Pfam" id="PF03534">
    <property type="entry name" value="SpvB"/>
    <property type="match status" value="1"/>
</dbReference>
<accession>A0A150S998</accession>
<dbReference type="EMBL" id="JEMC01002292">
    <property type="protein sequence ID" value="KYF88977.1"/>
    <property type="molecule type" value="Genomic_DNA"/>
</dbReference>
<dbReference type="InterPro" id="IPR003284">
    <property type="entry name" value="Sal_SpvB"/>
</dbReference>
<dbReference type="Pfam" id="PF25023">
    <property type="entry name" value="TEN_YD-shell"/>
    <property type="match status" value="1"/>
</dbReference>
<gene>
    <name evidence="6" type="ORF">BE18_33520</name>
</gene>
<dbReference type="GO" id="GO:0005737">
    <property type="term" value="C:cytoplasm"/>
    <property type="evidence" value="ECO:0007669"/>
    <property type="project" value="InterPro"/>
</dbReference>
<keyword evidence="4" id="KW-0843">Virulence</keyword>
<dbReference type="GO" id="GO:0005576">
    <property type="term" value="C:extracellular region"/>
    <property type="evidence" value="ECO:0007669"/>
    <property type="project" value="UniProtKB-SubCell"/>
</dbReference>
<evidence type="ECO:0000313" key="6">
    <source>
        <dbReference type="EMBL" id="KYF88977.1"/>
    </source>
</evidence>
<evidence type="ECO:0000259" key="5">
    <source>
        <dbReference type="Pfam" id="PF25023"/>
    </source>
</evidence>
<comment type="subcellular location">
    <subcellularLocation>
        <location evidence="1">Secreted</location>
    </subcellularLocation>
</comment>
<keyword evidence="2" id="KW-0964">Secreted</keyword>
<feature type="domain" description="Teneurin-like YD-shell" evidence="5">
    <location>
        <begin position="1535"/>
        <end position="1844"/>
    </location>
</feature>
<dbReference type="InterPro" id="IPR028994">
    <property type="entry name" value="Integrin_alpha_N"/>
</dbReference>
<dbReference type="InterPro" id="IPR006530">
    <property type="entry name" value="YD"/>
</dbReference>
<dbReference type="InterPro" id="IPR050708">
    <property type="entry name" value="T6SS_VgrG/RHS"/>
</dbReference>
<dbReference type="InterPro" id="IPR022385">
    <property type="entry name" value="Rhs_assc_core"/>
</dbReference>
<dbReference type="Gene3D" id="2.180.10.10">
    <property type="entry name" value="RHS repeat-associated core"/>
    <property type="match status" value="2"/>
</dbReference>
<name>A0A150S998_SORCE</name>
<organism evidence="6 7">
    <name type="scientific">Sorangium cellulosum</name>
    <name type="common">Polyangium cellulosum</name>
    <dbReference type="NCBI Taxonomy" id="56"/>
    <lineage>
        <taxon>Bacteria</taxon>
        <taxon>Pseudomonadati</taxon>
        <taxon>Myxococcota</taxon>
        <taxon>Polyangia</taxon>
        <taxon>Polyangiales</taxon>
        <taxon>Polyangiaceae</taxon>
        <taxon>Sorangium</taxon>
    </lineage>
</organism>
<evidence type="ECO:0000256" key="1">
    <source>
        <dbReference type="ARBA" id="ARBA00004613"/>
    </source>
</evidence>
<evidence type="ECO:0000256" key="2">
    <source>
        <dbReference type="ARBA" id="ARBA00022525"/>
    </source>
</evidence>
<keyword evidence="3" id="KW-0677">Repeat</keyword>
<dbReference type="PANTHER" id="PTHR32305:SF15">
    <property type="entry name" value="PROTEIN RHSA-RELATED"/>
    <property type="match status" value="1"/>
</dbReference>
<evidence type="ECO:0000313" key="7">
    <source>
        <dbReference type="Proteomes" id="UP000075515"/>
    </source>
</evidence>
<evidence type="ECO:0000256" key="4">
    <source>
        <dbReference type="ARBA" id="ARBA00023026"/>
    </source>
</evidence>
<dbReference type="NCBIfam" id="TIGR01643">
    <property type="entry name" value="YD_repeat_2x"/>
    <property type="match status" value="2"/>
</dbReference>
<reference evidence="6 7" key="1">
    <citation type="submission" date="2014-02" db="EMBL/GenBank/DDBJ databases">
        <title>The small core and large imbalanced accessory genome model reveals a collaborative survival strategy of Sorangium cellulosum strains in nature.</title>
        <authorList>
            <person name="Han K."/>
            <person name="Peng R."/>
            <person name="Blom J."/>
            <person name="Li Y.-Z."/>
        </authorList>
    </citation>
    <scope>NUCLEOTIDE SEQUENCE [LARGE SCALE GENOMIC DNA]</scope>
    <source>
        <strain evidence="6 7">So0149</strain>
    </source>
</reference>
<protein>
    <recommendedName>
        <fullName evidence="5">Teneurin-like YD-shell domain-containing protein</fullName>
    </recommendedName>
</protein>
<proteinExistence type="predicted"/>
<dbReference type="PANTHER" id="PTHR32305">
    <property type="match status" value="1"/>
</dbReference>
<dbReference type="InterPro" id="IPR056823">
    <property type="entry name" value="TEN-like_YD-shell"/>
</dbReference>
<dbReference type="SUPFAM" id="SSF69318">
    <property type="entry name" value="Integrin alpha N-terminal domain"/>
    <property type="match status" value="1"/>
</dbReference>
<dbReference type="Proteomes" id="UP000075515">
    <property type="component" value="Unassembled WGS sequence"/>
</dbReference>
<sequence length="2176" mass="238314">MNGDLDIEGPVHPEDDLLGTICPGYDATELPVDLPRSETVAAGAIGGTFSASSTGEATYTMPLAVPPGRAGIQPELAVSYDSSGGEGVLGMGFSVTGLSAVTRCPRTIAQDGEIRAIHYDQDDALCLDGKRLVEVGRAGDLVEYRTFPDTFTKVIASYEGWDWEKGPMYLRAYTRSGRIIEYGNEPSGRVMAKLGVVRAWWVTRVSDRYGNTMDTRYKSAEHPTEKYTVEHAPLRIDYTGHPSSPATRAVEFVYGEPQWGGRVLYSRGMELRSSWRLDEIRMLGPGDALVRNYRFLFDDAPATGRRLLQQVEECASDGVCKPPTRFGWHHGTKGFTWLATPLEVPTSDRGSSMLMDATGDGLDDIVMSDDELAMYEGVEVPLTTWFLAPNRLSEGVSTAFNVDRLVAEVTHLDPDTPFQPEVGTPIDYNQDGLTDIFMHDLQGRWPNWHVLLAKREGNFTRLDTEVARMYPLASPWTPGSIKSPTHSAHLADVDGDGVSDLIQCGDDGISMAWWVHLWRPSGPEGPGFEPAPSPIPALYAYPCNADLHTVDADSDGKIELLVHTAVWIDDVTVTFGTTYDAVTYQSPGAWSITPTGLPVRLPGGRMLFLDVNGDGLPDAVQTGLPDRQLRTYVNTGDGFAAAVNSLPELWLEADRFANLAVPIDWNDDGRQDLLMPMAEPGGVPAWMILESTGRVGDGTFTLVDSHLPVEPLMLDSEVTLAHAQAPRVTDLNGDGVQDVLMSVGRFFRIFPNLLKDEDLLASVTDGMSSLDPDDPGFLPSVTITYSHLSSPHAWDGLSPLPDEQKIYNPMENAVEEECAYPLRCALGPRAVVSDYTLNNGANAERRFEVAYRNGRYHRLGRGFLGFGKRIVRDLDTGSGTVEFYDNVTFDKDLNVFPYAHQVMREVRYSPPEIHDQAPSGIVELSHTSSLIQTVKTNGGGTYFTLPVFRRDVRGQGEYSPAGGQSLEAYAIDRAGFPPIPMSDATIAYGNYDEFGNILAESSSTTGADFSLLVKRKYTNDTAAWLIGKLDAVNECSSASGIDQCRRMSRTYNTRGQVIRESVGTEGDPQTELHLTYTRDVYGNLRITSSVDAFGARRNSCVSYDEERIFPYARSNAEGHVTRMKFDPGLGVRTALVDPNHLVTRWAIDGFGRVTKEIRPGEEDEVITTFTRTKDGGASGTEWNVKVRTQETGGRDDTVELDSLGRPVRWWTHRPDVGAGADERVMQEIVFDALGERVARRSLPAGEDAPRDALRYDDYAYDGMGRIKTHRTPWGTTTRYTYLSTTVEVNGPRGVTTTIKNDALGRPVSITDAMLGETLYSYGPFGGLWTVTDPGGAVTTTERDAYGRVRKLTDPDRGETITHYSGFGLPTYAKDALGRERWFEYDRLGRMTARIDKEEGSDSTYRTTWTWDSGATGKGKIAEVESPEHHKTTYSYDPLGRLETKRLTLEGETFTTTFGYTPSNQLNLISYPAGDGGEPFSVLYELDPHGHVLEARNAETGDPYWALKETDRAGRIRTEEFGNGVVTERSYHATKNRLESLRTTKGAVELQNLAYTYDDRLNLETRKDLRQTKTEYFFYDKLDRLRCSQFRDLPRCLFVDTYAPNGNIDSKVGIGTYEYDPDQPHAVVQAGDRFYGYDAVGNQISRPGATVSYTPFDKPETFTLDGGATIELDYDGDQNRIRKTTPDEVTLYVGDLYERVTRLAPGAGEPSVEHRYSVLVNGRQVALVTRAAGAPGTTLYLHRDNLGSIDVITDTTGGVHERRSYQAWGKRRWPSWESGAPGWFGSSPVRQGFTGHEGDGELGLINMRGRMYDPVIGRFLTPDPLVANPLSGQSLNPYSYVLNNPLAYVDPNGFQEASPEDRDASRPPPVMHIPWERLGWGPEEIAVGKRPEQKAQSDSDTNTTGAEVGVVAPPVDVNIYGTSSGYVPEPGASTPDQSTVGSAVGEGLLGVGEGLGELTVELGRSLVLSALTFGGYGAYEFGTAMWDGYKEDGVVGALNAVNPLYHALRAGTDTVVAAVEGDYRAAGAAGTKAVVLTLGAAVGLGEGLTAVSGRALATRAATGEGWLISKGVFRNRHGQLTNGRYILDEPGMAPHTAGSLADGRSQFLYGVNEKQLVLDAAAYADEANLWTAGNGRKARVVFDDFIGVHYRTGQRTNVLNIYRTDTGFVHGAPGSPL</sequence>
<comment type="caution">
    <text evidence="6">The sequence shown here is derived from an EMBL/GenBank/DDBJ whole genome shotgun (WGS) entry which is preliminary data.</text>
</comment>
<dbReference type="NCBIfam" id="TIGR03696">
    <property type="entry name" value="Rhs_assc_core"/>
    <property type="match status" value="1"/>
</dbReference>
<evidence type="ECO:0000256" key="3">
    <source>
        <dbReference type="ARBA" id="ARBA00022737"/>
    </source>
</evidence>